<keyword evidence="4 11" id="KW-0732">Signal</keyword>
<keyword evidence="7 10" id="KW-0472">Membrane</keyword>
<keyword evidence="6 10" id="KW-1133">Transmembrane helix</keyword>
<evidence type="ECO:0000256" key="11">
    <source>
        <dbReference type="SAM" id="SignalP"/>
    </source>
</evidence>
<feature type="domain" description="Malectin-like" evidence="12">
    <location>
        <begin position="32"/>
        <end position="354"/>
    </location>
</feature>
<dbReference type="PANTHER" id="PTHR45631">
    <property type="entry name" value="OS07G0107800 PROTEIN-RELATED"/>
    <property type="match status" value="1"/>
</dbReference>
<dbReference type="GO" id="GO:0016020">
    <property type="term" value="C:membrane"/>
    <property type="evidence" value="ECO:0007669"/>
    <property type="project" value="UniProtKB-SubCell"/>
</dbReference>
<sequence length="635" mass="68600">MHAQAAMSNSLVLIFLALFALSSASTDVFESIDCGGSGPYTDENIIVWTGDDEFMQNIGETKVVQSGNAVSDPVMSTLRVFSSTRKKNCYSIDVDKGVQVLVRASFYYGNYDKKSAPPSFDLHFNGNYWATVETSSEGVVYYEAIFVVKDNGVSVCVAQTKPNQFPFMSALEVRSLDSHMYNHVDAEYALFLKIRTTYGAKDIVRFANDPYDRIWVPGAVGDGLTTVTNTAIVIDVSVPDNPPQAALQNAITTSSTSQYKVLGNGLFPAKPVPIYVNMYFSEVSELDPSTQTRSFQVFVNDVPASQQAIVPPYGSVTELYIGNITASSNTSFTLAADSNSTLPPLINAMEVFYVSNPMTDGTNSKDGLYIYIYKYIQFVIQFLHIEGLASLQSQFDVLKEWGGDPCLPSPYTWDWINCSTDATPRVTALYLSGFNLSGPLPDFSSMDALEIIDLHGNSLSESVPDFLGSLPSLKQLNLADNEFSGPIPTSLSNNKKLKLVVSGNPNLCVSGKSCDTTTGSSTDMPSGSGKKKSSKLPAILGGTIPSFIVFWAIVGTVAVLHHRRKTAAISALHTGQGGGGGNRPNGTANGNMMGKIGQAVINGIKVNIEEQINSETSNQMDDRTAQNEQQDGRNT</sequence>
<dbReference type="AlphaFoldDB" id="A0A5C7IXR2"/>
<dbReference type="SUPFAM" id="SSF52058">
    <property type="entry name" value="L domain-like"/>
    <property type="match status" value="1"/>
</dbReference>
<evidence type="ECO:0000256" key="7">
    <source>
        <dbReference type="ARBA" id="ARBA00023136"/>
    </source>
</evidence>
<dbReference type="InterPro" id="IPR032675">
    <property type="entry name" value="LRR_dom_sf"/>
</dbReference>
<dbReference type="EMBL" id="VAHF01000001">
    <property type="protein sequence ID" value="TXG73973.1"/>
    <property type="molecule type" value="Genomic_DNA"/>
</dbReference>
<accession>A0A5C7IXR2</accession>
<dbReference type="OrthoDB" id="2143199at2759"/>
<evidence type="ECO:0000256" key="1">
    <source>
        <dbReference type="ARBA" id="ARBA00004167"/>
    </source>
</evidence>
<comment type="caution">
    <text evidence="13">The sequence shown here is derived from an EMBL/GenBank/DDBJ whole genome shotgun (WGS) entry which is preliminary data.</text>
</comment>
<keyword evidence="2" id="KW-0433">Leucine-rich repeat</keyword>
<feature type="compositionally biased region" description="Polar residues" evidence="9">
    <location>
        <begin position="514"/>
        <end position="525"/>
    </location>
</feature>
<dbReference type="PANTHER" id="PTHR45631:SF44">
    <property type="entry name" value="CARBOHYDRATE-BINDING PROTEIN OF THE ER PROTEIN"/>
    <property type="match status" value="1"/>
</dbReference>
<proteinExistence type="predicted"/>
<dbReference type="Pfam" id="PF00560">
    <property type="entry name" value="LRR_1"/>
    <property type="match status" value="2"/>
</dbReference>
<evidence type="ECO:0000256" key="5">
    <source>
        <dbReference type="ARBA" id="ARBA00022737"/>
    </source>
</evidence>
<dbReference type="Gene3D" id="3.80.10.10">
    <property type="entry name" value="Ribonuclease Inhibitor"/>
    <property type="match status" value="1"/>
</dbReference>
<evidence type="ECO:0000256" key="9">
    <source>
        <dbReference type="SAM" id="MobiDB-lite"/>
    </source>
</evidence>
<comment type="subcellular location">
    <subcellularLocation>
        <location evidence="1">Membrane</location>
        <topology evidence="1">Single-pass membrane protein</topology>
    </subcellularLocation>
</comment>
<dbReference type="FunFam" id="3.80.10.10:FF:000129">
    <property type="entry name" value="Leucine-rich repeat receptor-like kinase"/>
    <property type="match status" value="1"/>
</dbReference>
<keyword evidence="5" id="KW-0677">Repeat</keyword>
<evidence type="ECO:0000256" key="8">
    <source>
        <dbReference type="ARBA" id="ARBA00023170"/>
    </source>
</evidence>
<organism evidence="13 14">
    <name type="scientific">Acer yangbiense</name>
    <dbReference type="NCBI Taxonomy" id="1000413"/>
    <lineage>
        <taxon>Eukaryota</taxon>
        <taxon>Viridiplantae</taxon>
        <taxon>Streptophyta</taxon>
        <taxon>Embryophyta</taxon>
        <taxon>Tracheophyta</taxon>
        <taxon>Spermatophyta</taxon>
        <taxon>Magnoliopsida</taxon>
        <taxon>eudicotyledons</taxon>
        <taxon>Gunneridae</taxon>
        <taxon>Pentapetalae</taxon>
        <taxon>rosids</taxon>
        <taxon>malvids</taxon>
        <taxon>Sapindales</taxon>
        <taxon>Sapindaceae</taxon>
        <taxon>Hippocastanoideae</taxon>
        <taxon>Acereae</taxon>
        <taxon>Acer</taxon>
    </lineage>
</organism>
<feature type="chain" id="PRO_5023109627" description="Malectin-like domain-containing protein" evidence="11">
    <location>
        <begin position="25"/>
        <end position="635"/>
    </location>
</feature>
<protein>
    <recommendedName>
        <fullName evidence="12">Malectin-like domain-containing protein</fullName>
    </recommendedName>
</protein>
<evidence type="ECO:0000256" key="3">
    <source>
        <dbReference type="ARBA" id="ARBA00022692"/>
    </source>
</evidence>
<keyword evidence="8" id="KW-0675">Receptor</keyword>
<keyword evidence="14" id="KW-1185">Reference proteome</keyword>
<feature type="transmembrane region" description="Helical" evidence="10">
    <location>
        <begin position="538"/>
        <end position="560"/>
    </location>
</feature>
<evidence type="ECO:0000313" key="13">
    <source>
        <dbReference type="EMBL" id="TXG73973.1"/>
    </source>
</evidence>
<evidence type="ECO:0000259" key="12">
    <source>
        <dbReference type="Pfam" id="PF12819"/>
    </source>
</evidence>
<keyword evidence="3 10" id="KW-0812">Transmembrane</keyword>
<dbReference type="InterPro" id="IPR001611">
    <property type="entry name" value="Leu-rich_rpt"/>
</dbReference>
<evidence type="ECO:0000256" key="10">
    <source>
        <dbReference type="SAM" id="Phobius"/>
    </source>
</evidence>
<evidence type="ECO:0000313" key="14">
    <source>
        <dbReference type="Proteomes" id="UP000323000"/>
    </source>
</evidence>
<name>A0A5C7IXR2_9ROSI</name>
<gene>
    <name evidence="13" type="ORF">EZV62_002552</name>
</gene>
<evidence type="ECO:0000256" key="4">
    <source>
        <dbReference type="ARBA" id="ARBA00022729"/>
    </source>
</evidence>
<dbReference type="InterPro" id="IPR024788">
    <property type="entry name" value="Malectin-like_Carb-bd_dom"/>
</dbReference>
<evidence type="ECO:0000256" key="6">
    <source>
        <dbReference type="ARBA" id="ARBA00022989"/>
    </source>
</evidence>
<feature type="signal peptide" evidence="11">
    <location>
        <begin position="1"/>
        <end position="24"/>
    </location>
</feature>
<feature type="region of interest" description="Disordered" evidence="9">
    <location>
        <begin position="613"/>
        <end position="635"/>
    </location>
</feature>
<dbReference type="Pfam" id="PF12819">
    <property type="entry name" value="Malectin_like"/>
    <property type="match status" value="1"/>
</dbReference>
<evidence type="ECO:0000256" key="2">
    <source>
        <dbReference type="ARBA" id="ARBA00022614"/>
    </source>
</evidence>
<dbReference type="Proteomes" id="UP000323000">
    <property type="component" value="Chromosome 1"/>
</dbReference>
<feature type="compositionally biased region" description="Basic and acidic residues" evidence="9">
    <location>
        <begin position="620"/>
        <end position="635"/>
    </location>
</feature>
<feature type="region of interest" description="Disordered" evidence="9">
    <location>
        <begin position="514"/>
        <end position="535"/>
    </location>
</feature>
<reference evidence="14" key="1">
    <citation type="journal article" date="2019" name="Gigascience">
        <title>De novo genome assembly of the endangered Acer yangbiense, a plant species with extremely small populations endemic to Yunnan Province, China.</title>
        <authorList>
            <person name="Yang J."/>
            <person name="Wariss H.M."/>
            <person name="Tao L."/>
            <person name="Zhang R."/>
            <person name="Yun Q."/>
            <person name="Hollingsworth P."/>
            <person name="Dao Z."/>
            <person name="Luo G."/>
            <person name="Guo H."/>
            <person name="Ma Y."/>
            <person name="Sun W."/>
        </authorList>
    </citation>
    <scope>NUCLEOTIDE SEQUENCE [LARGE SCALE GENOMIC DNA]</scope>
    <source>
        <strain evidence="14">cv. Malutang</strain>
    </source>
</reference>